<feature type="region of interest" description="Disordered" evidence="1">
    <location>
        <begin position="161"/>
        <end position="230"/>
    </location>
</feature>
<dbReference type="Pfam" id="PF01388">
    <property type="entry name" value="ARID"/>
    <property type="match status" value="1"/>
</dbReference>
<feature type="compositionally biased region" description="Low complexity" evidence="1">
    <location>
        <begin position="190"/>
        <end position="199"/>
    </location>
</feature>
<name>A0ABP1E9W1_9APHY</name>
<keyword evidence="4" id="KW-1185">Reference proteome</keyword>
<sequence>MTSTTGQQTSGATAMTASSGQPQATHPNTQGIPPRANFPPLFANSFSAAYRAYLSKINRSLDDKLPSIDGRPVDLYKLHVEMIKAGGPHYFVETFGRPVDDCWAILAAKLGCVQIPEYENEPARSGPAHAKALERVYKDYLFSFDVGYIRVVLEKRQRATAQSATNASNSQVNESKQGHSTQNTAVDGQSVSTSGGTSSLQATSDIAGTEDKKEAQEPLTLSHLSEDQLKARKVREEMTRKMTAHRSYLQQWAQSQMQFLNETRINHVQAECSSAKPEGTEGPAETKGMSHGYVQNSSKVQFSNNSS</sequence>
<feature type="compositionally biased region" description="Polar residues" evidence="1">
    <location>
        <begin position="293"/>
        <end position="307"/>
    </location>
</feature>
<dbReference type="InterPro" id="IPR036431">
    <property type="entry name" value="ARID_dom_sf"/>
</dbReference>
<dbReference type="CDD" id="cd16100">
    <property type="entry name" value="ARID"/>
    <property type="match status" value="1"/>
</dbReference>
<evidence type="ECO:0000313" key="3">
    <source>
        <dbReference type="EMBL" id="CAL1715992.1"/>
    </source>
</evidence>
<feature type="region of interest" description="Disordered" evidence="1">
    <location>
        <begin position="1"/>
        <end position="36"/>
    </location>
</feature>
<feature type="region of interest" description="Disordered" evidence="1">
    <location>
        <begin position="272"/>
        <end position="307"/>
    </location>
</feature>
<dbReference type="Proteomes" id="UP001497453">
    <property type="component" value="Chromosome 9"/>
</dbReference>
<evidence type="ECO:0000256" key="1">
    <source>
        <dbReference type="SAM" id="MobiDB-lite"/>
    </source>
</evidence>
<protein>
    <recommendedName>
        <fullName evidence="2">ARID domain-containing protein</fullName>
    </recommendedName>
</protein>
<dbReference type="PROSITE" id="PS51011">
    <property type="entry name" value="ARID"/>
    <property type="match status" value="1"/>
</dbReference>
<dbReference type="Gene3D" id="1.10.150.60">
    <property type="entry name" value="ARID DNA-binding domain"/>
    <property type="match status" value="1"/>
</dbReference>
<proteinExistence type="predicted"/>
<dbReference type="SMART" id="SM01014">
    <property type="entry name" value="ARID"/>
    <property type="match status" value="1"/>
</dbReference>
<feature type="compositionally biased region" description="Polar residues" evidence="1">
    <location>
        <begin position="22"/>
        <end position="31"/>
    </location>
</feature>
<evidence type="ECO:0000259" key="2">
    <source>
        <dbReference type="PROSITE" id="PS51011"/>
    </source>
</evidence>
<dbReference type="SUPFAM" id="SSF46774">
    <property type="entry name" value="ARID-like"/>
    <property type="match status" value="1"/>
</dbReference>
<reference evidence="4" key="1">
    <citation type="submission" date="2024-04" db="EMBL/GenBank/DDBJ databases">
        <authorList>
            <person name="Shaw F."/>
            <person name="Minotto A."/>
        </authorList>
    </citation>
    <scope>NUCLEOTIDE SEQUENCE [LARGE SCALE GENOMIC DNA]</scope>
</reference>
<gene>
    <name evidence="3" type="ORF">GFSPODELE1_LOCUS10528</name>
</gene>
<accession>A0ABP1E9W1</accession>
<evidence type="ECO:0000313" key="4">
    <source>
        <dbReference type="Proteomes" id="UP001497453"/>
    </source>
</evidence>
<feature type="compositionally biased region" description="Low complexity" evidence="1">
    <location>
        <begin position="1"/>
        <end position="21"/>
    </location>
</feature>
<feature type="domain" description="ARID" evidence="2">
    <location>
        <begin position="40"/>
        <end position="149"/>
    </location>
</feature>
<feature type="compositionally biased region" description="Polar residues" evidence="1">
    <location>
        <begin position="172"/>
        <end position="189"/>
    </location>
</feature>
<dbReference type="EMBL" id="OZ037952">
    <property type="protein sequence ID" value="CAL1715992.1"/>
    <property type="molecule type" value="Genomic_DNA"/>
</dbReference>
<organism evidence="3 4">
    <name type="scientific">Somion occarium</name>
    <dbReference type="NCBI Taxonomy" id="3059160"/>
    <lineage>
        <taxon>Eukaryota</taxon>
        <taxon>Fungi</taxon>
        <taxon>Dikarya</taxon>
        <taxon>Basidiomycota</taxon>
        <taxon>Agaricomycotina</taxon>
        <taxon>Agaricomycetes</taxon>
        <taxon>Polyporales</taxon>
        <taxon>Cerrenaceae</taxon>
        <taxon>Somion</taxon>
    </lineage>
</organism>
<feature type="compositionally biased region" description="Low complexity" evidence="1">
    <location>
        <begin position="161"/>
        <end position="171"/>
    </location>
</feature>
<dbReference type="InterPro" id="IPR001606">
    <property type="entry name" value="ARID_dom"/>
</dbReference>